<dbReference type="AlphaFoldDB" id="A0A699I408"/>
<proteinExistence type="predicted"/>
<organism evidence="1">
    <name type="scientific">Tanacetum cinerariifolium</name>
    <name type="common">Dalmatian daisy</name>
    <name type="synonym">Chrysanthemum cinerariifolium</name>
    <dbReference type="NCBI Taxonomy" id="118510"/>
    <lineage>
        <taxon>Eukaryota</taxon>
        <taxon>Viridiplantae</taxon>
        <taxon>Streptophyta</taxon>
        <taxon>Embryophyta</taxon>
        <taxon>Tracheophyta</taxon>
        <taxon>Spermatophyta</taxon>
        <taxon>Magnoliopsida</taxon>
        <taxon>eudicotyledons</taxon>
        <taxon>Gunneridae</taxon>
        <taxon>Pentapetalae</taxon>
        <taxon>asterids</taxon>
        <taxon>campanulids</taxon>
        <taxon>Asterales</taxon>
        <taxon>Asteraceae</taxon>
        <taxon>Asteroideae</taxon>
        <taxon>Anthemideae</taxon>
        <taxon>Anthemidinae</taxon>
        <taxon>Tanacetum</taxon>
    </lineage>
</organism>
<name>A0A699I408_TANCI</name>
<comment type="caution">
    <text evidence="1">The sequence shown here is derived from an EMBL/GenBank/DDBJ whole genome shotgun (WGS) entry which is preliminary data.</text>
</comment>
<sequence>MPWSSAYSSSNTKHNLLSCSQILDPSSPSIVHFLHLLKPTKLKTVDSGHRCSLLSFIGGQNKERKRSEL</sequence>
<accession>A0A699I408</accession>
<dbReference type="EMBL" id="BKCJ010234077">
    <property type="protein sequence ID" value="GEZ03426.1"/>
    <property type="molecule type" value="Genomic_DNA"/>
</dbReference>
<reference evidence="1" key="1">
    <citation type="journal article" date="2019" name="Sci. Rep.">
        <title>Draft genome of Tanacetum cinerariifolium, the natural source of mosquito coil.</title>
        <authorList>
            <person name="Yamashiro T."/>
            <person name="Shiraishi A."/>
            <person name="Satake H."/>
            <person name="Nakayama K."/>
        </authorList>
    </citation>
    <scope>NUCLEOTIDE SEQUENCE</scope>
</reference>
<protein>
    <submittedName>
        <fullName evidence="1">Uncharacterized protein</fullName>
    </submittedName>
</protein>
<gene>
    <name evidence="1" type="ORF">Tci_475399</name>
</gene>
<evidence type="ECO:0000313" key="1">
    <source>
        <dbReference type="EMBL" id="GEZ03426.1"/>
    </source>
</evidence>